<comment type="caution">
    <text evidence="11">The sequence shown here is derived from an EMBL/GenBank/DDBJ whole genome shotgun (WGS) entry which is preliminary data.</text>
</comment>
<feature type="active site" description="Acyl-ester intermediate" evidence="7">
    <location>
        <position position="65"/>
    </location>
</feature>
<comment type="similarity">
    <text evidence="1 9">Belongs to the peptidase S11 family.</text>
</comment>
<dbReference type="InterPro" id="IPR018044">
    <property type="entry name" value="Peptidase_S11"/>
</dbReference>
<dbReference type="AlphaFoldDB" id="A0A562HYY9"/>
<keyword evidence="4" id="KW-0133">Cell shape</keyword>
<dbReference type="SUPFAM" id="SSF56601">
    <property type="entry name" value="beta-lactamase/transpeptidase-like"/>
    <property type="match status" value="1"/>
</dbReference>
<keyword evidence="6" id="KW-0961">Cell wall biogenesis/degradation</keyword>
<name>A0A562HYY9_9GAMM</name>
<evidence type="ECO:0000256" key="1">
    <source>
        <dbReference type="ARBA" id="ARBA00007164"/>
    </source>
</evidence>
<keyword evidence="12" id="KW-1185">Reference proteome</keyword>
<evidence type="ECO:0000313" key="11">
    <source>
        <dbReference type="EMBL" id="TWH63961.1"/>
    </source>
</evidence>
<dbReference type="InterPro" id="IPR012338">
    <property type="entry name" value="Beta-lactam/transpept-like"/>
</dbReference>
<evidence type="ECO:0000256" key="2">
    <source>
        <dbReference type="ARBA" id="ARBA00022729"/>
    </source>
</evidence>
<evidence type="ECO:0000313" key="12">
    <source>
        <dbReference type="Proteomes" id="UP000319627"/>
    </source>
</evidence>
<evidence type="ECO:0000256" key="9">
    <source>
        <dbReference type="RuleBase" id="RU004016"/>
    </source>
</evidence>
<organism evidence="11 12">
    <name type="scientific">Azomonas agilis</name>
    <dbReference type="NCBI Taxonomy" id="116849"/>
    <lineage>
        <taxon>Bacteria</taxon>
        <taxon>Pseudomonadati</taxon>
        <taxon>Pseudomonadota</taxon>
        <taxon>Gammaproteobacteria</taxon>
        <taxon>Pseudomonadales</taxon>
        <taxon>Pseudomonadaceae</taxon>
        <taxon>Azomonas</taxon>
    </lineage>
</organism>
<dbReference type="GO" id="GO:0008360">
    <property type="term" value="P:regulation of cell shape"/>
    <property type="evidence" value="ECO:0007669"/>
    <property type="project" value="UniProtKB-KW"/>
</dbReference>
<dbReference type="EMBL" id="VLKG01000015">
    <property type="protein sequence ID" value="TWH63961.1"/>
    <property type="molecule type" value="Genomic_DNA"/>
</dbReference>
<evidence type="ECO:0000256" key="8">
    <source>
        <dbReference type="PIRSR" id="PIRSR618044-2"/>
    </source>
</evidence>
<evidence type="ECO:0000256" key="6">
    <source>
        <dbReference type="ARBA" id="ARBA00023316"/>
    </source>
</evidence>
<dbReference type="PANTHER" id="PTHR21581:SF26">
    <property type="entry name" value="D-ALANYL-D-ALANINE ENDOPEPTIDASE"/>
    <property type="match status" value="1"/>
</dbReference>
<reference evidence="11 12" key="1">
    <citation type="submission" date="2019-07" db="EMBL/GenBank/DDBJ databases">
        <title>Genomic Encyclopedia of Type Strains, Phase I: the one thousand microbial genomes (KMG-I) project.</title>
        <authorList>
            <person name="Kyrpides N."/>
        </authorList>
    </citation>
    <scope>NUCLEOTIDE SEQUENCE [LARGE SCALE GENOMIC DNA]</scope>
    <source>
        <strain evidence="11 12">DSM 375</strain>
    </source>
</reference>
<dbReference type="GO" id="GO:0009002">
    <property type="term" value="F:serine-type D-Ala-D-Ala carboxypeptidase activity"/>
    <property type="evidence" value="ECO:0007669"/>
    <property type="project" value="InterPro"/>
</dbReference>
<keyword evidence="2" id="KW-0732">Signal</keyword>
<feature type="active site" evidence="7">
    <location>
        <position position="122"/>
    </location>
</feature>
<sequence length="309" mass="34235">MRSQISVVFGSLLVGLLMVVRISDVQAQSIPPSVELASVSALVVDLASGREVFSSYPDVVLPIASITKLMTAMVVLDAQLPMNQQLPVQIKDTQELKGVFSRVRVNSEVTRLEMLRLALMSSENRAASSLAHHYPGGHKAFVAAMNAKARALGMRKSRFVEPTGLSAKNTSTARDLVSMLRAARQYPLIRELSTTVTDDVHFRSPNYSQSFFNTNPLVRNGDWQIQVSKTGFTDDAGHCLVMVAEIGRSPMAIVLLDSLGKSSRFADANRLRRWVETGKISTLSPELRSYRQQKLKRLYPMTARRVSER</sequence>
<dbReference type="NCBIfam" id="NF008668">
    <property type="entry name" value="PRK11669.1"/>
    <property type="match status" value="1"/>
</dbReference>
<feature type="active site" description="Proton acceptor" evidence="7">
    <location>
        <position position="68"/>
    </location>
</feature>
<dbReference type="Gene3D" id="3.40.710.10">
    <property type="entry name" value="DD-peptidase/beta-lactamase superfamily"/>
    <property type="match status" value="1"/>
</dbReference>
<dbReference type="PANTHER" id="PTHR21581">
    <property type="entry name" value="D-ALANYL-D-ALANINE CARBOXYPEPTIDASE"/>
    <property type="match status" value="1"/>
</dbReference>
<dbReference type="GO" id="GO:0006508">
    <property type="term" value="P:proteolysis"/>
    <property type="evidence" value="ECO:0007669"/>
    <property type="project" value="InterPro"/>
</dbReference>
<evidence type="ECO:0000256" key="3">
    <source>
        <dbReference type="ARBA" id="ARBA00022801"/>
    </source>
</evidence>
<dbReference type="Proteomes" id="UP000319627">
    <property type="component" value="Unassembled WGS sequence"/>
</dbReference>
<evidence type="ECO:0000259" key="10">
    <source>
        <dbReference type="Pfam" id="PF00768"/>
    </source>
</evidence>
<dbReference type="GO" id="GO:0071555">
    <property type="term" value="P:cell wall organization"/>
    <property type="evidence" value="ECO:0007669"/>
    <property type="project" value="UniProtKB-KW"/>
</dbReference>
<dbReference type="GO" id="GO:0009252">
    <property type="term" value="P:peptidoglycan biosynthetic process"/>
    <property type="evidence" value="ECO:0007669"/>
    <property type="project" value="UniProtKB-KW"/>
</dbReference>
<feature type="domain" description="Peptidase S11 D-alanyl-D-alanine carboxypeptidase A N-terminal" evidence="10">
    <location>
        <begin position="31"/>
        <end position="257"/>
    </location>
</feature>
<proteinExistence type="inferred from homology"/>
<dbReference type="PRINTS" id="PR00725">
    <property type="entry name" value="DADACBPTASE1"/>
</dbReference>
<dbReference type="OrthoDB" id="5688590at2"/>
<dbReference type="RefSeq" id="WP_144573171.1">
    <property type="nucleotide sequence ID" value="NZ_VLKG01000015.1"/>
</dbReference>
<accession>A0A562HYY9</accession>
<gene>
    <name evidence="11" type="ORF">LX59_02925</name>
</gene>
<protein>
    <submittedName>
        <fullName evidence="11">Murein-DD-endopeptidase</fullName>
    </submittedName>
</protein>
<evidence type="ECO:0000256" key="5">
    <source>
        <dbReference type="ARBA" id="ARBA00022984"/>
    </source>
</evidence>
<feature type="binding site" evidence="8">
    <location>
        <position position="229"/>
    </location>
    <ligand>
        <name>substrate</name>
    </ligand>
</feature>
<dbReference type="Pfam" id="PF00768">
    <property type="entry name" value="Peptidase_S11"/>
    <property type="match status" value="1"/>
</dbReference>
<keyword evidence="3" id="KW-0378">Hydrolase</keyword>
<dbReference type="InterPro" id="IPR001967">
    <property type="entry name" value="Peptidase_S11_N"/>
</dbReference>
<evidence type="ECO:0000256" key="7">
    <source>
        <dbReference type="PIRSR" id="PIRSR618044-1"/>
    </source>
</evidence>
<keyword evidence="5" id="KW-0573">Peptidoglycan synthesis</keyword>
<evidence type="ECO:0000256" key="4">
    <source>
        <dbReference type="ARBA" id="ARBA00022960"/>
    </source>
</evidence>